<dbReference type="AlphaFoldDB" id="X1IMA2"/>
<evidence type="ECO:0000313" key="3">
    <source>
        <dbReference type="EMBL" id="GAH58683.1"/>
    </source>
</evidence>
<proteinExistence type="predicted"/>
<accession>X1IMA2</accession>
<feature type="non-terminal residue" evidence="3">
    <location>
        <position position="75"/>
    </location>
</feature>
<keyword evidence="1" id="KW-1133">Transmembrane helix</keyword>
<keyword evidence="1" id="KW-0472">Membrane</keyword>
<dbReference type="EMBL" id="BARU01017295">
    <property type="protein sequence ID" value="GAH58683.1"/>
    <property type="molecule type" value="Genomic_DNA"/>
</dbReference>
<reference evidence="3" key="1">
    <citation type="journal article" date="2014" name="Front. Microbiol.">
        <title>High frequency of phylogenetically diverse reductive dehalogenase-homologous genes in deep subseafloor sedimentary metagenomes.</title>
        <authorList>
            <person name="Kawai M."/>
            <person name="Futagami T."/>
            <person name="Toyoda A."/>
            <person name="Takaki Y."/>
            <person name="Nishi S."/>
            <person name="Hori S."/>
            <person name="Arai W."/>
            <person name="Tsubouchi T."/>
            <person name="Morono Y."/>
            <person name="Uchiyama I."/>
            <person name="Ito T."/>
            <person name="Fujiyama A."/>
            <person name="Inagaki F."/>
            <person name="Takami H."/>
        </authorList>
    </citation>
    <scope>NUCLEOTIDE SEQUENCE</scope>
    <source>
        <strain evidence="3">Expedition CK06-06</strain>
    </source>
</reference>
<feature type="transmembrane region" description="Helical" evidence="1">
    <location>
        <begin position="21"/>
        <end position="49"/>
    </location>
</feature>
<feature type="domain" description="Putative Flp pilus-assembly TadG-like N-terminal" evidence="2">
    <location>
        <begin position="21"/>
        <end position="68"/>
    </location>
</feature>
<dbReference type="InterPro" id="IPR028087">
    <property type="entry name" value="Tad_N"/>
</dbReference>
<protein>
    <recommendedName>
        <fullName evidence="2">Putative Flp pilus-assembly TadG-like N-terminal domain-containing protein</fullName>
    </recommendedName>
</protein>
<evidence type="ECO:0000259" key="2">
    <source>
        <dbReference type="Pfam" id="PF13400"/>
    </source>
</evidence>
<organism evidence="3">
    <name type="scientific">marine sediment metagenome</name>
    <dbReference type="NCBI Taxonomy" id="412755"/>
    <lineage>
        <taxon>unclassified sequences</taxon>
        <taxon>metagenomes</taxon>
        <taxon>ecological metagenomes</taxon>
    </lineage>
</organism>
<dbReference type="Pfam" id="PF13400">
    <property type="entry name" value="Tad"/>
    <property type="match status" value="1"/>
</dbReference>
<sequence length="75" mass="7977">MNNSNQLADIRFYPQRRQPKGTVIIIVAIMLAVLLGCAALAVDIGYLYVARAELQRTADSSALAGAQALSRGSVT</sequence>
<gene>
    <name evidence="3" type="ORF">S03H2_28700</name>
</gene>
<keyword evidence="1" id="KW-0812">Transmembrane</keyword>
<name>X1IMA2_9ZZZZ</name>
<evidence type="ECO:0000256" key="1">
    <source>
        <dbReference type="SAM" id="Phobius"/>
    </source>
</evidence>
<comment type="caution">
    <text evidence="3">The sequence shown here is derived from an EMBL/GenBank/DDBJ whole genome shotgun (WGS) entry which is preliminary data.</text>
</comment>